<gene>
    <name evidence="2" type="ORF">FCK90_03095</name>
</gene>
<accession>A0A5J5L181</accession>
<organism evidence="2 3">
    <name type="scientific">Kocuria coralli</name>
    <dbReference type="NCBI Taxonomy" id="1461025"/>
    <lineage>
        <taxon>Bacteria</taxon>
        <taxon>Bacillati</taxon>
        <taxon>Actinomycetota</taxon>
        <taxon>Actinomycetes</taxon>
        <taxon>Micrococcales</taxon>
        <taxon>Micrococcaceae</taxon>
        <taxon>Kocuria</taxon>
    </lineage>
</organism>
<name>A0A5J5L181_9MICC</name>
<dbReference type="OrthoDB" id="4878858at2"/>
<evidence type="ECO:0000256" key="1">
    <source>
        <dbReference type="SAM" id="MobiDB-lite"/>
    </source>
</evidence>
<dbReference type="AlphaFoldDB" id="A0A5J5L181"/>
<reference evidence="2 3" key="1">
    <citation type="submission" date="2019-05" db="EMBL/GenBank/DDBJ databases">
        <title>Kocuria coralli sp. nov., a novel actinobacterium isolated from coral reef seawater.</title>
        <authorList>
            <person name="Li J."/>
        </authorList>
    </citation>
    <scope>NUCLEOTIDE SEQUENCE [LARGE SCALE GENOMIC DNA]</scope>
    <source>
        <strain evidence="2 3">SCSIO 13007</strain>
    </source>
</reference>
<proteinExistence type="predicted"/>
<feature type="compositionally biased region" description="Gly residues" evidence="1">
    <location>
        <begin position="34"/>
        <end position="45"/>
    </location>
</feature>
<keyword evidence="3" id="KW-1185">Reference proteome</keyword>
<sequence>MHSASTPFAAVSRRWPAAIAVVVLSWGLAGCGSGTSADVGGGGETTGLATPPDRESAEPVMAEGAEMPVWGYSASCDQPRPEGEDDGLVRPDPLAGDENTQFYVPAVEEMLCNINDVRSASVAGQYTDSDGVRNGSVDVGVVMSADSSEEALRAVRQAAVTAADEQQLPAQGIEVETIEIFLADGSSVSGPAHAVGDDGSETMTGEAIRSLVLLREAGAGTYWSAVAGEDLTLTTYLTADVLAADYGQSREEAMSASTGVQAEVPPEVRQDLVVVEDGPLTLTYRSDLPADLSEAVLGDLVELSAIEDVESVAAQLSTDPEGREVLRVRTNAANPATAPDVDDAVADLQRSVSAHGLQLDHAVTGAPAPTRS</sequence>
<dbReference type="Proteomes" id="UP000325957">
    <property type="component" value="Unassembled WGS sequence"/>
</dbReference>
<feature type="region of interest" description="Disordered" evidence="1">
    <location>
        <begin position="34"/>
        <end position="60"/>
    </location>
</feature>
<dbReference type="RefSeq" id="WP_158032825.1">
    <property type="nucleotide sequence ID" value="NZ_ML708611.1"/>
</dbReference>
<comment type="caution">
    <text evidence="2">The sequence shown here is derived from an EMBL/GenBank/DDBJ whole genome shotgun (WGS) entry which is preliminary data.</text>
</comment>
<dbReference type="EMBL" id="SZWF01000002">
    <property type="protein sequence ID" value="KAA9395400.1"/>
    <property type="molecule type" value="Genomic_DNA"/>
</dbReference>
<protein>
    <submittedName>
        <fullName evidence="2">Uncharacterized protein</fullName>
    </submittedName>
</protein>
<evidence type="ECO:0000313" key="3">
    <source>
        <dbReference type="Proteomes" id="UP000325957"/>
    </source>
</evidence>
<evidence type="ECO:0000313" key="2">
    <source>
        <dbReference type="EMBL" id="KAA9395400.1"/>
    </source>
</evidence>